<evidence type="ECO:0000313" key="2">
    <source>
        <dbReference type="Proteomes" id="UP001219537"/>
    </source>
</evidence>
<organism evidence="1 2">
    <name type="scientific">Vibrio campbellii</name>
    <dbReference type="NCBI Taxonomy" id="680"/>
    <lineage>
        <taxon>Bacteria</taxon>
        <taxon>Pseudomonadati</taxon>
        <taxon>Pseudomonadota</taxon>
        <taxon>Gammaproteobacteria</taxon>
        <taxon>Vibrionales</taxon>
        <taxon>Vibrionaceae</taxon>
        <taxon>Vibrio</taxon>
    </lineage>
</organism>
<gene>
    <name evidence="1" type="ORF">PUN50_22580</name>
</gene>
<proteinExistence type="predicted"/>
<dbReference type="EMBL" id="CP117989">
    <property type="protein sequence ID" value="WDG10165.1"/>
    <property type="molecule type" value="Genomic_DNA"/>
</dbReference>
<protein>
    <submittedName>
        <fullName evidence="1">Uncharacterized protein</fullName>
    </submittedName>
</protein>
<accession>A0AAQ2Y2S6</accession>
<sequence>MTIKTNDHQIQKVHMKQTAYVKTRSNNEEVQVGLIAFTRQHADIVKEMRVETKTSDYSEALYVTD</sequence>
<dbReference type="Proteomes" id="UP001219537">
    <property type="component" value="Chromosome 2"/>
</dbReference>
<dbReference type="RefSeq" id="WP_274291345.1">
    <property type="nucleotide sequence ID" value="NZ_CP117989.1"/>
</dbReference>
<dbReference type="AlphaFoldDB" id="A0AAQ2Y2S6"/>
<evidence type="ECO:0000313" key="1">
    <source>
        <dbReference type="EMBL" id="WDG10165.1"/>
    </source>
</evidence>
<reference evidence="1" key="1">
    <citation type="submission" date="2023-02" db="EMBL/GenBank/DDBJ databases">
        <title>Isolation, identification, and genome analysis of Vibrio campbellii in the Penaeus vannamei larvae stage.</title>
        <authorList>
            <person name="Huang T."/>
            <person name="Zhang B."/>
        </authorList>
    </citation>
    <scope>NUCLEOTIDE SEQUENCE</scope>
    <source>
        <strain evidence="1">20220413_1</strain>
    </source>
</reference>
<name>A0AAQ2Y2S6_9VIBR</name>